<dbReference type="Gene3D" id="2.30.110.10">
    <property type="entry name" value="Electron Transport, Fmn-binding Protein, Chain A"/>
    <property type="match status" value="1"/>
</dbReference>
<gene>
    <name evidence="2" type="ORF">GCM10007907_35110</name>
</gene>
<dbReference type="Pfam" id="PF01590">
    <property type="entry name" value="GAF"/>
    <property type="match status" value="1"/>
</dbReference>
<accession>A0ABQ5YI83</accession>
<dbReference type="InterPro" id="IPR003018">
    <property type="entry name" value="GAF"/>
</dbReference>
<dbReference type="EMBL" id="BSOG01000005">
    <property type="protein sequence ID" value="GLR14721.1"/>
    <property type="molecule type" value="Genomic_DNA"/>
</dbReference>
<sequence length="439" mass="48085">MSRLDAEQVRACLEGSLPAQLATSSATGVPDICELAQLHFVDANHIALPYCYTTTLRENLLGNPRAAATVVHPDTAARYRLAIEYLRTESDGAVYIAMQARLNGVAQGVPLLGADICRVLTVEALPGPQLPLPPAPCNRLAAVRLLSQKLAAADELSQAFDLVLNSLAELMGMDHALVLCVDESGRWLYTVASRGYAQSGVGSEVEIGRGMIGSVAQLRMPIRISGLANDYNLPALQRLPPLLGMEIPIPALHHPHSRLAVPIEAGSWLAGVLYVESAESRRFDFEDEDALVAIAQQLGLAMRWLTRPTEIAEPLPEPPRSAPVAIGPTVTIRYFGTTQSVFLDDDYLIKGVAGAVLWLLLNDHQREGRSESSNRALRLDPRLRLPDFDDNLETRLLLLQRRLAERCDWLGLEKLGRGRFRLRLERPVRLVDGEVTSDA</sequence>
<evidence type="ECO:0000259" key="1">
    <source>
        <dbReference type="SMART" id="SM00065"/>
    </source>
</evidence>
<dbReference type="PANTHER" id="PTHR40660">
    <property type="entry name" value="5'-PHOSPHATE OXIDASE PUTATIVE DOMAIN-CONTAINING PROTEIN-RELATED"/>
    <property type="match status" value="1"/>
</dbReference>
<dbReference type="SUPFAM" id="SSF50475">
    <property type="entry name" value="FMN-binding split barrel"/>
    <property type="match status" value="1"/>
</dbReference>
<dbReference type="SMART" id="SM00065">
    <property type="entry name" value="GAF"/>
    <property type="match status" value="1"/>
</dbReference>
<dbReference type="InterPro" id="IPR012349">
    <property type="entry name" value="Split_barrel_FMN-bd"/>
</dbReference>
<evidence type="ECO:0000313" key="2">
    <source>
        <dbReference type="EMBL" id="GLR14721.1"/>
    </source>
</evidence>
<dbReference type="Gene3D" id="3.30.450.40">
    <property type="match status" value="1"/>
</dbReference>
<name>A0ABQ5YI83_9NEIS</name>
<reference evidence="3" key="1">
    <citation type="journal article" date="2019" name="Int. J. Syst. Evol. Microbiol.">
        <title>The Global Catalogue of Microorganisms (GCM) 10K type strain sequencing project: providing services to taxonomists for standard genome sequencing and annotation.</title>
        <authorList>
            <consortium name="The Broad Institute Genomics Platform"/>
            <consortium name="The Broad Institute Genome Sequencing Center for Infectious Disease"/>
            <person name="Wu L."/>
            <person name="Ma J."/>
        </authorList>
    </citation>
    <scope>NUCLEOTIDE SEQUENCE [LARGE SCALE GENOMIC DNA]</scope>
    <source>
        <strain evidence="3">NBRC 110044</strain>
    </source>
</reference>
<feature type="domain" description="GAF" evidence="1">
    <location>
        <begin position="155"/>
        <end position="312"/>
    </location>
</feature>
<dbReference type="Proteomes" id="UP001156706">
    <property type="component" value="Unassembled WGS sequence"/>
</dbReference>
<protein>
    <recommendedName>
        <fullName evidence="1">GAF domain-containing protein</fullName>
    </recommendedName>
</protein>
<evidence type="ECO:0000313" key="3">
    <source>
        <dbReference type="Proteomes" id="UP001156706"/>
    </source>
</evidence>
<dbReference type="InterPro" id="IPR029016">
    <property type="entry name" value="GAF-like_dom_sf"/>
</dbReference>
<dbReference type="PANTHER" id="PTHR40660:SF1">
    <property type="entry name" value="5'-PHOSPHATE OXIDASE PUTATIVE DOMAIN-CONTAINING PROTEIN-RELATED"/>
    <property type="match status" value="1"/>
</dbReference>
<comment type="caution">
    <text evidence="2">The sequence shown here is derived from an EMBL/GenBank/DDBJ whole genome shotgun (WGS) entry which is preliminary data.</text>
</comment>
<dbReference type="SUPFAM" id="SSF55781">
    <property type="entry name" value="GAF domain-like"/>
    <property type="match status" value="1"/>
</dbReference>
<keyword evidence="3" id="KW-1185">Reference proteome</keyword>
<proteinExistence type="predicted"/>
<organism evidence="2 3">
    <name type="scientific">Chitinimonas prasina</name>
    <dbReference type="NCBI Taxonomy" id="1434937"/>
    <lineage>
        <taxon>Bacteria</taxon>
        <taxon>Pseudomonadati</taxon>
        <taxon>Pseudomonadota</taxon>
        <taxon>Betaproteobacteria</taxon>
        <taxon>Neisseriales</taxon>
        <taxon>Chitinibacteraceae</taxon>
        <taxon>Chitinimonas</taxon>
    </lineage>
</organism>
<dbReference type="RefSeq" id="WP_284197792.1">
    <property type="nucleotide sequence ID" value="NZ_BSOG01000005.1"/>
</dbReference>